<dbReference type="EMBL" id="VNKQ01000020">
    <property type="protein sequence ID" value="KAG0645118.1"/>
    <property type="molecule type" value="Genomic_DNA"/>
</dbReference>
<proteinExistence type="predicted"/>
<evidence type="ECO:0000313" key="1">
    <source>
        <dbReference type="EMBL" id="KAG0645118.1"/>
    </source>
</evidence>
<comment type="caution">
    <text evidence="1">The sequence shown here is derived from an EMBL/GenBank/DDBJ whole genome shotgun (WGS) entry which is preliminary data.</text>
</comment>
<dbReference type="InterPro" id="IPR029058">
    <property type="entry name" value="AB_hydrolase_fold"/>
</dbReference>
<dbReference type="SUPFAM" id="SSF53474">
    <property type="entry name" value="alpha/beta-Hydrolases"/>
    <property type="match status" value="1"/>
</dbReference>
<accession>A0A9P6SL73</accession>
<sequence>MNLKLNFTLPQNQTGVTQTFISMLSSGSPFMKQLMGGIQPVNGTYNISATLCTPANNTKHSTIEILTHGVGFDRYYWDFAPGYSYVDVATQYNHATFFYDRLGVGKSSKPDAVSIVQTPLELEILQSLVTMLKSGNFSNNTFSTIIGTGHSFGSLLTQGLTAKYPNSLDAAILTGFSTNSTGQQPFITGLNLAIASQNQPYRFSNLSNGYLVSDTAISNQIAFLHAQNFDPNILNLAEATKGPVTFGELFSQTAVMGTAMNFTGSVAVVNGDNDLPFCAGNCSYPTNLAQAALQLYPMARSIGTYLALHTGHGINLHYSAVAAYHHIQEFIANTPSYQIWFHGPTLVKGTKLPQPQYNLLQSLKWDTMSVLVEEERFLTDYGTFSSFFITLAGDPTAIE</sequence>
<reference evidence="1" key="1">
    <citation type="submission" date="2019-07" db="EMBL/GenBank/DDBJ databases">
        <title>Hyphodiscus hymeniophilus genome sequencing and assembly.</title>
        <authorList>
            <person name="Kramer G."/>
            <person name="Nodwell J."/>
        </authorList>
    </citation>
    <scope>NUCLEOTIDE SEQUENCE</scope>
    <source>
        <strain evidence="1">ATCC 34498</strain>
    </source>
</reference>
<gene>
    <name evidence="1" type="ORF">D0Z07_9117</name>
</gene>
<dbReference type="Proteomes" id="UP000785200">
    <property type="component" value="Unassembled WGS sequence"/>
</dbReference>
<keyword evidence="2" id="KW-1185">Reference proteome</keyword>
<dbReference type="AlphaFoldDB" id="A0A9P6SL73"/>
<dbReference type="Gene3D" id="3.40.50.1820">
    <property type="entry name" value="alpha/beta hydrolase"/>
    <property type="match status" value="1"/>
</dbReference>
<evidence type="ECO:0008006" key="3">
    <source>
        <dbReference type="Google" id="ProtNLM"/>
    </source>
</evidence>
<name>A0A9P6SL73_9HELO</name>
<organism evidence="1 2">
    <name type="scientific">Hyphodiscus hymeniophilus</name>
    <dbReference type="NCBI Taxonomy" id="353542"/>
    <lineage>
        <taxon>Eukaryota</taxon>
        <taxon>Fungi</taxon>
        <taxon>Dikarya</taxon>
        <taxon>Ascomycota</taxon>
        <taxon>Pezizomycotina</taxon>
        <taxon>Leotiomycetes</taxon>
        <taxon>Helotiales</taxon>
        <taxon>Hyphodiscaceae</taxon>
        <taxon>Hyphodiscus</taxon>
    </lineage>
</organism>
<dbReference type="OrthoDB" id="190201at2759"/>
<evidence type="ECO:0000313" key="2">
    <source>
        <dbReference type="Proteomes" id="UP000785200"/>
    </source>
</evidence>
<protein>
    <recommendedName>
        <fullName evidence="3">AB hydrolase-1 domain-containing protein</fullName>
    </recommendedName>
</protein>